<proteinExistence type="predicted"/>
<evidence type="ECO:0000313" key="3">
    <source>
        <dbReference type="Proteomes" id="UP000257030"/>
    </source>
</evidence>
<comment type="caution">
    <text evidence="2">The sequence shown here is derived from an EMBL/GenBank/DDBJ whole genome shotgun (WGS) entry which is preliminary data.</text>
</comment>
<dbReference type="EMBL" id="QNUH01000001">
    <property type="protein sequence ID" value="REC80268.1"/>
    <property type="molecule type" value="Genomic_DNA"/>
</dbReference>
<dbReference type="OrthoDB" id="1258095at2"/>
<organism evidence="2 3">
    <name type="scientific">Chryseobacterium elymi</name>
    <dbReference type="NCBI Taxonomy" id="395936"/>
    <lineage>
        <taxon>Bacteria</taxon>
        <taxon>Pseudomonadati</taxon>
        <taxon>Bacteroidota</taxon>
        <taxon>Flavobacteriia</taxon>
        <taxon>Flavobacteriales</taxon>
        <taxon>Weeksellaceae</taxon>
        <taxon>Chryseobacterium group</taxon>
        <taxon>Chryseobacterium</taxon>
    </lineage>
</organism>
<accession>A0A3D9DQJ7</accession>
<gene>
    <name evidence="2" type="ORF">DRF60_00700</name>
</gene>
<reference evidence="2 3" key="1">
    <citation type="journal article" date="2010" name="Syst. Appl. Microbiol.">
        <title>Four new species of Chryseobacterium from the rhizosphere of coastal sand dune plants, Chryseobacterium elymi sp. nov., Chryseobacterium hagamense sp. nov., Chryseobacterium lathyri sp. nov. and Chryseobacterium rhizosphaerae sp. nov.</title>
        <authorList>
            <person name="Cho S.H."/>
            <person name="Lee K.S."/>
            <person name="Shin D.S."/>
            <person name="Han J.H."/>
            <person name="Park K.S."/>
            <person name="Lee C.H."/>
            <person name="Park K.H."/>
            <person name="Kim S.B."/>
        </authorList>
    </citation>
    <scope>NUCLEOTIDE SEQUENCE [LARGE SCALE GENOMIC DNA]</scope>
    <source>
        <strain evidence="2 3">KCTC 22547</strain>
    </source>
</reference>
<feature type="transmembrane region" description="Helical" evidence="1">
    <location>
        <begin position="6"/>
        <end position="23"/>
    </location>
</feature>
<dbReference type="Proteomes" id="UP000257030">
    <property type="component" value="Unassembled WGS sequence"/>
</dbReference>
<evidence type="ECO:0000313" key="2">
    <source>
        <dbReference type="EMBL" id="REC80268.1"/>
    </source>
</evidence>
<dbReference type="AlphaFoldDB" id="A0A3D9DQJ7"/>
<sequence>MKSKRGLLLIIIICSIGWIIYFLKYKAISPPTALILKNAKYTVGEITSDYYGDRARNKGNDFRFKYEKGFIRNAHQDGEFINGRKYLVIYDSLNIRNGFLILDKFDITDSLSKYHIYKNYDYYDVGWSLLKIPFQYDKSDIDYEVKMNLVSE</sequence>
<keyword evidence="1" id="KW-0472">Membrane</keyword>
<dbReference type="RefSeq" id="WP_116010213.1">
    <property type="nucleotide sequence ID" value="NZ_QNUH01000001.1"/>
</dbReference>
<evidence type="ECO:0000256" key="1">
    <source>
        <dbReference type="SAM" id="Phobius"/>
    </source>
</evidence>
<keyword evidence="1" id="KW-1133">Transmembrane helix</keyword>
<keyword evidence="1" id="KW-0812">Transmembrane</keyword>
<protein>
    <submittedName>
        <fullName evidence="2">Uncharacterized protein</fullName>
    </submittedName>
</protein>
<name>A0A3D9DQJ7_9FLAO</name>
<keyword evidence="3" id="KW-1185">Reference proteome</keyword>